<evidence type="ECO:0000313" key="3">
    <source>
        <dbReference type="Proteomes" id="UP000019267"/>
    </source>
</evidence>
<evidence type="ECO:0000313" key="2">
    <source>
        <dbReference type="EMBL" id="AHI53354.1"/>
    </source>
</evidence>
<dbReference type="STRING" id="1276246.SCULI_v1c10140"/>
<organism evidence="2 3">
    <name type="scientific">Spiroplasma culicicola AES-1</name>
    <dbReference type="NCBI Taxonomy" id="1276246"/>
    <lineage>
        <taxon>Bacteria</taxon>
        <taxon>Bacillati</taxon>
        <taxon>Mycoplasmatota</taxon>
        <taxon>Mollicutes</taxon>
        <taxon>Entomoplasmatales</taxon>
        <taxon>Spiroplasmataceae</taxon>
        <taxon>Spiroplasma</taxon>
    </lineage>
</organism>
<dbReference type="RefSeq" id="WP_025363576.1">
    <property type="nucleotide sequence ID" value="NZ_CP006681.1"/>
</dbReference>
<keyword evidence="3" id="KW-1185">Reference proteome</keyword>
<name>W6AI26_9MOLU</name>
<evidence type="ECO:0000259" key="1">
    <source>
        <dbReference type="Pfam" id="PF18491"/>
    </source>
</evidence>
<protein>
    <recommendedName>
        <fullName evidence="1">PvuRts1 I-like SET and RING associated domain-containing protein</fullName>
    </recommendedName>
</protein>
<dbReference type="AlphaFoldDB" id="W6AI26"/>
<dbReference type="Pfam" id="PF18491">
    <property type="entry name" value="SRA"/>
    <property type="match status" value="1"/>
</dbReference>
<gene>
    <name evidence="2" type="ORF">SCULI_v1c10140</name>
</gene>
<dbReference type="Proteomes" id="UP000019267">
    <property type="component" value="Chromosome"/>
</dbReference>
<feature type="domain" description="PvuRts1 I-like SET and RING associated" evidence="1">
    <location>
        <begin position="8"/>
        <end position="154"/>
    </location>
</feature>
<reference evidence="2 3" key="1">
    <citation type="journal article" date="2014" name="Genome Biol. Evol.">
        <title>Molecular evolution of the substrate utilization strategies and putative virulence factors in mosquito-associated Spiroplasma species.</title>
        <authorList>
            <person name="Chang T.H."/>
            <person name="Lo W.S."/>
            <person name="Ku C."/>
            <person name="Chen L.L."/>
            <person name="Kuo C.H."/>
        </authorList>
    </citation>
    <scope>NUCLEOTIDE SEQUENCE [LARGE SCALE GENOMIC DNA]</scope>
    <source>
        <strain evidence="2">AES-1</strain>
    </source>
</reference>
<dbReference type="PATRIC" id="fig|1276246.3.peg.1010"/>
<dbReference type="KEGG" id="scq:SCULI_v1c10140"/>
<sequence>MEQVFSKILNEKKITTSDEIYFEKIADVIARLFTDYNGISQLQKGYNLNEVEQIWCLNVDEEYDLDQKLSEGYYNWVSNDGLYIYNFNAQKDLQKRLKDIDKLIATKTQFIVFKQTFKGTKKSQYQFYGVFMYDKTLDDGQTIAYKKISDEFKFNFKDL</sequence>
<proteinExistence type="predicted"/>
<dbReference type="InterPro" id="IPR040674">
    <property type="entry name" value="PvuRts1I-like_SRA"/>
</dbReference>
<dbReference type="HOGENOM" id="CLU_1585447_0_0_14"/>
<accession>W6AI26</accession>
<dbReference type="EMBL" id="CP006681">
    <property type="protein sequence ID" value="AHI53354.1"/>
    <property type="molecule type" value="Genomic_DNA"/>
</dbReference>